<dbReference type="SMART" id="SM00857">
    <property type="entry name" value="Resolvase"/>
    <property type="match status" value="1"/>
</dbReference>
<dbReference type="Gene3D" id="3.40.50.1390">
    <property type="entry name" value="Resolvase, N-terminal catalytic domain"/>
    <property type="match status" value="1"/>
</dbReference>
<evidence type="ECO:0000259" key="2">
    <source>
        <dbReference type="PROSITE" id="PS51737"/>
    </source>
</evidence>
<dbReference type="InterPro" id="IPR025827">
    <property type="entry name" value="Zn_ribbon_recom_dom"/>
</dbReference>
<feature type="domain" description="Resolvase/invertase-type recombinase catalytic" evidence="1">
    <location>
        <begin position="28"/>
        <end position="176"/>
    </location>
</feature>
<name>A0ABY3CR01_9CORY</name>
<reference evidence="3 4" key="1">
    <citation type="submission" date="2019-07" db="EMBL/GenBank/DDBJ databases">
        <title>Draft genome of C. aurimucosum strain 2299.</title>
        <authorList>
            <person name="Pacheco L.G.C."/>
            <person name="Aguiar E.R.G.R."/>
            <person name="Santos C.S."/>
            <person name="Rocha D.J.P.G."/>
            <person name="Sant'Anna L.O."/>
            <person name="Mattos-Guaraldi A.L."/>
            <person name="Santos L.S."/>
        </authorList>
    </citation>
    <scope>NUCLEOTIDE SEQUENCE [LARGE SCALE GENOMIC DNA]</scope>
    <source>
        <strain evidence="3 4">2299</strain>
    </source>
</reference>
<dbReference type="InterPro" id="IPR006119">
    <property type="entry name" value="Resolv_N"/>
</dbReference>
<dbReference type="Pfam" id="PF13408">
    <property type="entry name" value="Zn_ribbon_recom"/>
    <property type="match status" value="1"/>
</dbReference>
<dbReference type="PANTHER" id="PTHR30461">
    <property type="entry name" value="DNA-INVERTASE FROM LAMBDOID PROPHAGE"/>
    <property type="match status" value="1"/>
</dbReference>
<keyword evidence="4" id="KW-1185">Reference proteome</keyword>
<dbReference type="PANTHER" id="PTHR30461:SF23">
    <property type="entry name" value="DNA RECOMBINASE-RELATED"/>
    <property type="match status" value="1"/>
</dbReference>
<organism evidence="3 4">
    <name type="scientific">Corynebacterium guaraldiae</name>
    <dbReference type="NCBI Taxonomy" id="3051103"/>
    <lineage>
        <taxon>Bacteria</taxon>
        <taxon>Bacillati</taxon>
        <taxon>Actinomycetota</taxon>
        <taxon>Actinomycetes</taxon>
        <taxon>Mycobacteriales</taxon>
        <taxon>Corynebacteriaceae</taxon>
        <taxon>Corynebacterium</taxon>
    </lineage>
</organism>
<accession>A0ABY3CR01</accession>
<sequence>MAKTVTHIPATKHLHQAKARPGTLRKRRVAAYARVSTDTDEQASSYEAQISYYTTHIRSREDWVFAGMYSDEGISGTSTKHREGFQRMIADALGGKIDLILTKSVSRFARNTVDSLTTVRQLKDAGVEVYFEKENIYTFDSKGELLITIMSSLAQEESRSISENVTWGHRRRFAEGKALISYKNLLGYTKNSDGDLVIDETEAPIVRRIYANYLAGHTPSQIATDLNRDEVPTPQGKQVWSVSTINSILRNEKYKGDVLIQKTFTIDFLTKKTKKNEGEVPQYYVSGHHEPIIDPAVWERVQQEIRHRSGHYVSRPHPFTKMIYCAQCGGVFGRKTWHAGTKYSRRIWRCNNKYSTGHAPCATPHVTDTDIREAFVAALAARIDAHAGARAAFELLEQTAFNTSDLEVQRDHATQQLHEVTVLIDQMLLTAAHTPIDPDEYDRRYAELEARYTTAATRHADLDTQISDKKAKLEHARAICDFIDTNPPLAYSDDAWALLVERATVAEDGTITLCFKDEVGDYQP</sequence>
<dbReference type="EMBL" id="VKDI01000041">
    <property type="protein sequence ID" value="TRX45347.1"/>
    <property type="molecule type" value="Genomic_DNA"/>
</dbReference>
<dbReference type="InterPro" id="IPR011109">
    <property type="entry name" value="DNA_bind_recombinase_dom"/>
</dbReference>
<dbReference type="PROSITE" id="PS51736">
    <property type="entry name" value="RECOMBINASES_3"/>
    <property type="match status" value="1"/>
</dbReference>
<dbReference type="RefSeq" id="WP_144015124.1">
    <property type="nucleotide sequence ID" value="NZ_VKDI01000041.1"/>
</dbReference>
<dbReference type="Proteomes" id="UP000316859">
    <property type="component" value="Unassembled WGS sequence"/>
</dbReference>
<dbReference type="InterPro" id="IPR038109">
    <property type="entry name" value="DNA_bind_recomb_sf"/>
</dbReference>
<dbReference type="PROSITE" id="PS51737">
    <property type="entry name" value="RECOMBINASE_DNA_BIND"/>
    <property type="match status" value="1"/>
</dbReference>
<dbReference type="CDD" id="cd00338">
    <property type="entry name" value="Ser_Recombinase"/>
    <property type="match status" value="1"/>
</dbReference>
<dbReference type="Gene3D" id="3.90.1750.20">
    <property type="entry name" value="Putative Large Serine Recombinase, Chain B, Domain 2"/>
    <property type="match status" value="1"/>
</dbReference>
<protein>
    <submittedName>
        <fullName evidence="3">Recombinase family protein</fullName>
    </submittedName>
</protein>
<comment type="caution">
    <text evidence="3">The sequence shown here is derived from an EMBL/GenBank/DDBJ whole genome shotgun (WGS) entry which is preliminary data.</text>
</comment>
<proteinExistence type="predicted"/>
<evidence type="ECO:0000313" key="4">
    <source>
        <dbReference type="Proteomes" id="UP000316859"/>
    </source>
</evidence>
<gene>
    <name evidence="3" type="ORF">FNY88_12320</name>
</gene>
<dbReference type="InterPro" id="IPR036162">
    <property type="entry name" value="Resolvase-like_N_sf"/>
</dbReference>
<evidence type="ECO:0000259" key="1">
    <source>
        <dbReference type="PROSITE" id="PS51736"/>
    </source>
</evidence>
<dbReference type="InterPro" id="IPR050639">
    <property type="entry name" value="SSR_resolvase"/>
</dbReference>
<dbReference type="SUPFAM" id="SSF53041">
    <property type="entry name" value="Resolvase-like"/>
    <property type="match status" value="1"/>
</dbReference>
<feature type="domain" description="Recombinase" evidence="2">
    <location>
        <begin position="185"/>
        <end position="312"/>
    </location>
</feature>
<dbReference type="Pfam" id="PF07508">
    <property type="entry name" value="Recombinase"/>
    <property type="match status" value="1"/>
</dbReference>
<dbReference type="Pfam" id="PF00239">
    <property type="entry name" value="Resolvase"/>
    <property type="match status" value="1"/>
</dbReference>
<evidence type="ECO:0000313" key="3">
    <source>
        <dbReference type="EMBL" id="TRX45347.1"/>
    </source>
</evidence>